<protein>
    <submittedName>
        <fullName evidence="1">Uncharacterized protein</fullName>
    </submittedName>
</protein>
<name>A0A915VK23_9BACT</name>
<dbReference type="Proteomes" id="UP001060919">
    <property type="component" value="Chromosome"/>
</dbReference>
<evidence type="ECO:0000313" key="1">
    <source>
        <dbReference type="EMBL" id="BDS09431.1"/>
    </source>
</evidence>
<evidence type="ECO:0000313" key="2">
    <source>
        <dbReference type="Proteomes" id="UP001060919"/>
    </source>
</evidence>
<dbReference type="Pfam" id="PF26622">
    <property type="entry name" value="DUF8199"/>
    <property type="match status" value="1"/>
</dbReference>
<dbReference type="InterPro" id="IPR058060">
    <property type="entry name" value="HYC_CC_PP"/>
</dbReference>
<keyword evidence="2" id="KW-1185">Reference proteome</keyword>
<dbReference type="NCBIfam" id="NF047658">
    <property type="entry name" value="HYC_CC_PP"/>
    <property type="match status" value="1"/>
</dbReference>
<dbReference type="InterPro" id="IPR058512">
    <property type="entry name" value="DUF8199"/>
</dbReference>
<accession>A0A915VK23</accession>
<dbReference type="AlphaFoldDB" id="A0A915VK23"/>
<gene>
    <name evidence="1" type="ORF">AsAng_0001290</name>
</gene>
<reference evidence="1" key="1">
    <citation type="submission" date="2022-09" db="EMBL/GenBank/DDBJ databases">
        <title>Aureispira anguillicida sp. nov., isolated from Leptocephalus of Japanese eel Anguilla japonica.</title>
        <authorList>
            <person name="Yuasa K."/>
            <person name="Mekata T."/>
            <person name="Ikunari K."/>
        </authorList>
    </citation>
    <scope>NUCLEOTIDE SEQUENCE</scope>
    <source>
        <strain evidence="1">EL160426</strain>
    </source>
</reference>
<dbReference type="EMBL" id="AP026867">
    <property type="protein sequence ID" value="BDS09431.1"/>
    <property type="molecule type" value="Genomic_DNA"/>
</dbReference>
<organism evidence="1 2">
    <name type="scientific">Aureispira anguillae</name>
    <dbReference type="NCBI Taxonomy" id="2864201"/>
    <lineage>
        <taxon>Bacteria</taxon>
        <taxon>Pseudomonadati</taxon>
        <taxon>Bacteroidota</taxon>
        <taxon>Saprospiria</taxon>
        <taxon>Saprospirales</taxon>
        <taxon>Saprospiraceae</taxon>
        <taxon>Aureispira</taxon>
    </lineage>
</organism>
<sequence length="146" mass="16698">MLLRFLHITNIVLLLLSSTGLLMHQHYCQDKLKSLSLYASFLEDCCNKEEQQLRTFCDKDQPQIDKKSCCDNQTILSVDDTAQQSIDVENWASFSFVALPTALPIVGSLPPMLVYPTIDKKILRYYSYKAPPNSYPLHVLFSTFLC</sequence>
<proteinExistence type="predicted"/>
<dbReference type="KEGG" id="aup:AsAng_0001290"/>
<dbReference type="RefSeq" id="WP_407655312.1">
    <property type="nucleotide sequence ID" value="NZ_AP026867.1"/>
</dbReference>